<reference evidence="2 3" key="1">
    <citation type="journal article" date="2015" name="Genome Announc.">
        <title>Expanding the biotechnology potential of lactobacilli through comparative genomics of 213 strains and associated genera.</title>
        <authorList>
            <person name="Sun Z."/>
            <person name="Harris H.M."/>
            <person name="McCann A."/>
            <person name="Guo C."/>
            <person name="Argimon S."/>
            <person name="Zhang W."/>
            <person name="Yang X."/>
            <person name="Jeffery I.B."/>
            <person name="Cooney J.C."/>
            <person name="Kagawa T.F."/>
            <person name="Liu W."/>
            <person name="Song Y."/>
            <person name="Salvetti E."/>
            <person name="Wrobel A."/>
            <person name="Rasinkangas P."/>
            <person name="Parkhill J."/>
            <person name="Rea M.C."/>
            <person name="O'Sullivan O."/>
            <person name="Ritari J."/>
            <person name="Douillard F.P."/>
            <person name="Paul Ross R."/>
            <person name="Yang R."/>
            <person name="Briner A.E."/>
            <person name="Felis G.E."/>
            <person name="de Vos W.M."/>
            <person name="Barrangou R."/>
            <person name="Klaenhammer T.R."/>
            <person name="Caufield P.W."/>
            <person name="Cui Y."/>
            <person name="Zhang H."/>
            <person name="O'Toole P.W."/>
        </authorList>
    </citation>
    <scope>NUCLEOTIDE SEQUENCE [LARGE SCALE GENOMIC DNA]</scope>
    <source>
        <strain evidence="2 3">DSM 19971</strain>
    </source>
</reference>
<keyword evidence="3" id="KW-1185">Reference proteome</keyword>
<dbReference type="RefSeq" id="WP_057736327.1">
    <property type="nucleotide sequence ID" value="NZ_AZEG01000005.1"/>
</dbReference>
<sequence length="74" mass="8175">MDRLIGAGFVFGNIIIMPQLGIELAIMVVLTGQLAGSLLLEQFGWLNFPRRPLQRNSIIGLSVIGIGIYLIKFF</sequence>
<proteinExistence type="predicted"/>
<dbReference type="PANTHER" id="PTHR34821:SF2">
    <property type="entry name" value="INNER MEMBRANE PROTEIN YDCZ"/>
    <property type="match status" value="1"/>
</dbReference>
<gene>
    <name evidence="2" type="ORF">FD20_GL001993</name>
</gene>
<feature type="transmembrane region" description="Helical" evidence="1">
    <location>
        <begin position="52"/>
        <end position="71"/>
    </location>
</feature>
<dbReference type="InterPro" id="IPR006750">
    <property type="entry name" value="YdcZ"/>
</dbReference>
<organism evidence="2 3">
    <name type="scientific">Liquorilactobacillus uvarum DSM 19971</name>
    <dbReference type="NCBI Taxonomy" id="1423812"/>
    <lineage>
        <taxon>Bacteria</taxon>
        <taxon>Bacillati</taxon>
        <taxon>Bacillota</taxon>
        <taxon>Bacilli</taxon>
        <taxon>Lactobacillales</taxon>
        <taxon>Lactobacillaceae</taxon>
        <taxon>Liquorilactobacillus</taxon>
    </lineage>
</organism>
<dbReference type="AlphaFoldDB" id="A0A0R1Q837"/>
<evidence type="ECO:0000313" key="2">
    <source>
        <dbReference type="EMBL" id="KRL38370.1"/>
    </source>
</evidence>
<dbReference type="PANTHER" id="PTHR34821">
    <property type="entry name" value="INNER MEMBRANE PROTEIN YDCZ"/>
    <property type="match status" value="1"/>
</dbReference>
<dbReference type="Proteomes" id="UP000051155">
    <property type="component" value="Unassembled WGS sequence"/>
</dbReference>
<keyword evidence="1" id="KW-0472">Membrane</keyword>
<dbReference type="OrthoDB" id="9097160at2"/>
<evidence type="ECO:0000256" key="1">
    <source>
        <dbReference type="SAM" id="Phobius"/>
    </source>
</evidence>
<dbReference type="PATRIC" id="fig|1423812.3.peg.2114"/>
<keyword evidence="1" id="KW-1133">Transmembrane helix</keyword>
<protein>
    <submittedName>
        <fullName evidence="2">Uncharacterized protein</fullName>
    </submittedName>
</protein>
<comment type="caution">
    <text evidence="2">The sequence shown here is derived from an EMBL/GenBank/DDBJ whole genome shotgun (WGS) entry which is preliminary data.</text>
</comment>
<evidence type="ECO:0000313" key="3">
    <source>
        <dbReference type="Proteomes" id="UP000051155"/>
    </source>
</evidence>
<dbReference type="STRING" id="1423812.FD20_GL001993"/>
<keyword evidence="1" id="KW-0812">Transmembrane</keyword>
<dbReference type="EMBL" id="AZEG01000005">
    <property type="protein sequence ID" value="KRL38370.1"/>
    <property type="molecule type" value="Genomic_DNA"/>
</dbReference>
<dbReference type="Pfam" id="PF04657">
    <property type="entry name" value="DMT_YdcZ"/>
    <property type="match status" value="1"/>
</dbReference>
<name>A0A0R1Q837_9LACO</name>
<dbReference type="GO" id="GO:0005886">
    <property type="term" value="C:plasma membrane"/>
    <property type="evidence" value="ECO:0007669"/>
    <property type="project" value="TreeGrafter"/>
</dbReference>
<accession>A0A0R1Q837</accession>